<dbReference type="OrthoDB" id="10396890at2759"/>
<evidence type="ECO:0000313" key="2">
    <source>
        <dbReference type="EMBL" id="ENI01270.1"/>
    </source>
</evidence>
<protein>
    <submittedName>
        <fullName evidence="2">Uncharacterized protein</fullName>
    </submittedName>
</protein>
<gene>
    <name evidence="2" type="ORF">COCC4DRAFT_53295</name>
</gene>
<sequence>MSGTMYPSRSLRPGQGSRARGSRRGRGAPSHNQTASRNHRNERDHQNLNTLLHPAYWWQPTTTIVQFNVHHHVRIEENSQVVQTHSRMGYWLGNEFVPTSSTITTTVSTESHIMDHGSSPGAYTPASEPPEPWPSHAGNDDFDNVGAQFADEGTPYLAARDRSGGYTGIQDECSPYPLVMVVANDGRAGGFDPAATSDLNNENEIGFDRAGIPPSDPSKAYLESFSDEAWLRPIPLRIRRASTFPLLGQHEEDVVENLADNLEALQVTTG</sequence>
<feature type="region of interest" description="Disordered" evidence="1">
    <location>
        <begin position="1"/>
        <end position="44"/>
    </location>
</feature>
<keyword evidence="3" id="KW-1185">Reference proteome</keyword>
<dbReference type="GeneID" id="25845743"/>
<feature type="region of interest" description="Disordered" evidence="1">
    <location>
        <begin position="112"/>
        <end position="142"/>
    </location>
</feature>
<dbReference type="Proteomes" id="UP000012338">
    <property type="component" value="Unassembled WGS sequence"/>
</dbReference>
<evidence type="ECO:0000256" key="1">
    <source>
        <dbReference type="SAM" id="MobiDB-lite"/>
    </source>
</evidence>
<evidence type="ECO:0000313" key="3">
    <source>
        <dbReference type="Proteomes" id="UP000012338"/>
    </source>
</evidence>
<reference evidence="2 3" key="1">
    <citation type="journal article" date="2012" name="PLoS Pathog.">
        <title>Diverse lifestyles and strategies of plant pathogenesis encoded in the genomes of eighteen Dothideomycetes fungi.</title>
        <authorList>
            <person name="Ohm R.A."/>
            <person name="Feau N."/>
            <person name="Henrissat B."/>
            <person name="Schoch C.L."/>
            <person name="Horwitz B.A."/>
            <person name="Barry K.W."/>
            <person name="Condon B.J."/>
            <person name="Copeland A.C."/>
            <person name="Dhillon B."/>
            <person name="Glaser F."/>
            <person name="Hesse C.N."/>
            <person name="Kosti I."/>
            <person name="LaButti K."/>
            <person name="Lindquist E.A."/>
            <person name="Lucas S."/>
            <person name="Salamov A.A."/>
            <person name="Bradshaw R.E."/>
            <person name="Ciuffetti L."/>
            <person name="Hamelin R.C."/>
            <person name="Kema G.H.J."/>
            <person name="Lawrence C."/>
            <person name="Scott J.A."/>
            <person name="Spatafora J.W."/>
            <person name="Turgeon B.G."/>
            <person name="de Wit P.J.G.M."/>
            <person name="Zhong S."/>
            <person name="Goodwin S.B."/>
            <person name="Grigoriev I.V."/>
        </authorList>
    </citation>
    <scope>NUCLEOTIDE SEQUENCE [LARGE SCALE GENOMIC DNA]</scope>
    <source>
        <strain evidence="3">C4 / ATCC 48331 / race T</strain>
    </source>
</reference>
<organism evidence="2 3">
    <name type="scientific">Cochliobolus heterostrophus (strain C4 / ATCC 48331 / race T)</name>
    <name type="common">Southern corn leaf blight fungus</name>
    <name type="synonym">Bipolaris maydis</name>
    <dbReference type="NCBI Taxonomy" id="665024"/>
    <lineage>
        <taxon>Eukaryota</taxon>
        <taxon>Fungi</taxon>
        <taxon>Dikarya</taxon>
        <taxon>Ascomycota</taxon>
        <taxon>Pezizomycotina</taxon>
        <taxon>Dothideomycetes</taxon>
        <taxon>Pleosporomycetidae</taxon>
        <taxon>Pleosporales</taxon>
        <taxon>Pleosporineae</taxon>
        <taxon>Pleosporaceae</taxon>
        <taxon>Bipolaris</taxon>
    </lineage>
</organism>
<dbReference type="RefSeq" id="XP_014075179.1">
    <property type="nucleotide sequence ID" value="XM_014219704.1"/>
</dbReference>
<dbReference type="HOGENOM" id="CLU_094266_0_0_1"/>
<dbReference type="AlphaFoldDB" id="N4WPC1"/>
<dbReference type="EMBL" id="KB733469">
    <property type="protein sequence ID" value="ENI01270.1"/>
    <property type="molecule type" value="Genomic_DNA"/>
</dbReference>
<accession>N4WPC1</accession>
<proteinExistence type="predicted"/>
<name>N4WPC1_COCH4</name>
<reference evidence="3" key="2">
    <citation type="journal article" date="2013" name="PLoS Genet.">
        <title>Comparative genome structure, secondary metabolite, and effector coding capacity across Cochliobolus pathogens.</title>
        <authorList>
            <person name="Condon B.J."/>
            <person name="Leng Y."/>
            <person name="Wu D."/>
            <person name="Bushley K.E."/>
            <person name="Ohm R.A."/>
            <person name="Otillar R."/>
            <person name="Martin J."/>
            <person name="Schackwitz W."/>
            <person name="Grimwood J."/>
            <person name="MohdZainudin N."/>
            <person name="Xue C."/>
            <person name="Wang R."/>
            <person name="Manning V.A."/>
            <person name="Dhillon B."/>
            <person name="Tu Z.J."/>
            <person name="Steffenson B.J."/>
            <person name="Salamov A."/>
            <person name="Sun H."/>
            <person name="Lowry S."/>
            <person name="LaButti K."/>
            <person name="Han J."/>
            <person name="Copeland A."/>
            <person name="Lindquist E."/>
            <person name="Barry K."/>
            <person name="Schmutz J."/>
            <person name="Baker S.E."/>
            <person name="Ciuffetti L.M."/>
            <person name="Grigoriev I.V."/>
            <person name="Zhong S."/>
            <person name="Turgeon B.G."/>
        </authorList>
    </citation>
    <scope>NUCLEOTIDE SEQUENCE [LARGE SCALE GENOMIC DNA]</scope>
    <source>
        <strain evidence="3">C4 / ATCC 48331 / race T</strain>
    </source>
</reference>